<reference evidence="1 2" key="1">
    <citation type="journal article" date="2016" name="Nat. Commun.">
        <title>Thousands of microbial genomes shed light on interconnected biogeochemical processes in an aquifer system.</title>
        <authorList>
            <person name="Anantharaman K."/>
            <person name="Brown C.T."/>
            <person name="Hug L.A."/>
            <person name="Sharon I."/>
            <person name="Castelle C.J."/>
            <person name="Probst A.J."/>
            <person name="Thomas B.C."/>
            <person name="Singh A."/>
            <person name="Wilkins M.J."/>
            <person name="Karaoz U."/>
            <person name="Brodie E.L."/>
            <person name="Williams K.H."/>
            <person name="Hubbard S.S."/>
            <person name="Banfield J.F."/>
        </authorList>
    </citation>
    <scope>NUCLEOTIDE SEQUENCE [LARGE SCALE GENOMIC DNA]</scope>
</reference>
<dbReference type="Proteomes" id="UP000177763">
    <property type="component" value="Unassembled WGS sequence"/>
</dbReference>
<accession>A0A1F4VIY1</accession>
<dbReference type="EMBL" id="MEVN01000028">
    <property type="protein sequence ID" value="OGC56838.1"/>
    <property type="molecule type" value="Genomic_DNA"/>
</dbReference>
<protein>
    <submittedName>
        <fullName evidence="1">Uncharacterized protein</fullName>
    </submittedName>
</protein>
<organism evidence="1 2">
    <name type="scientific">candidate division WWE3 bacterium RIFCSPLOWO2_12_FULL_36_10</name>
    <dbReference type="NCBI Taxonomy" id="1802630"/>
    <lineage>
        <taxon>Bacteria</taxon>
        <taxon>Katanobacteria</taxon>
    </lineage>
</organism>
<sequence>MPAHYKKSLIISLVLVLVASFSYYNFYKFKPKAVARESVKGYFTSRITEIPLPRNYKELGSNQNENGRQITIEVTETPQQIQDFYRHALLSLGWQIEFQGISEPFLNTKFKNDGKSIIVTSSKQSGDENGNKNTIVAIDITEN</sequence>
<proteinExistence type="predicted"/>
<name>A0A1F4VIY1_UNCKA</name>
<comment type="caution">
    <text evidence="1">The sequence shown here is derived from an EMBL/GenBank/DDBJ whole genome shotgun (WGS) entry which is preliminary data.</text>
</comment>
<dbReference type="AlphaFoldDB" id="A0A1F4VIY1"/>
<evidence type="ECO:0000313" key="1">
    <source>
        <dbReference type="EMBL" id="OGC56838.1"/>
    </source>
</evidence>
<gene>
    <name evidence="1" type="ORF">A3H26_01215</name>
</gene>
<evidence type="ECO:0000313" key="2">
    <source>
        <dbReference type="Proteomes" id="UP000177763"/>
    </source>
</evidence>